<feature type="transmembrane region" description="Helical" evidence="1">
    <location>
        <begin position="21"/>
        <end position="43"/>
    </location>
</feature>
<proteinExistence type="predicted"/>
<accession>A0A494XL91</accession>
<dbReference type="EMBL" id="RBZV01000003">
    <property type="protein sequence ID" value="RKP49426.1"/>
    <property type="molecule type" value="Genomic_DNA"/>
</dbReference>
<dbReference type="Proteomes" id="UP000280434">
    <property type="component" value="Unassembled WGS sequence"/>
</dbReference>
<keyword evidence="3" id="KW-1185">Reference proteome</keyword>
<reference evidence="2 3" key="1">
    <citation type="submission" date="2018-10" db="EMBL/GenBank/DDBJ databases">
        <title>Paraburkholderia sp. 7MK8-2, isolated from soil.</title>
        <authorList>
            <person name="Gao Z.-H."/>
            <person name="Qiu L.-H."/>
        </authorList>
    </citation>
    <scope>NUCLEOTIDE SEQUENCE [LARGE SCALE GENOMIC DNA]</scope>
    <source>
        <strain evidence="2 3">7MK8-2</strain>
    </source>
</reference>
<sequence length="215" mass="23345">MVGALEQNEKRIYHMHIVKRLIAIACVAAGTLQLTGCIAPKLYVDPALGESHAADLVKPQDPQPIQMLFEFRTKGNANAAVTERWRPYIQQQVEQSGLFSKVSNEPVSSGRKLMISIDNVPLTPDASQKGFTTGLTFGLVGTTVTDGYVCKFSYLEPGHDTVTKEVHHAIHATIGNEKSPTGLAPLPPQQAIETVFRQVVGKGLEEIDQASDIAK</sequence>
<keyword evidence="1" id="KW-1133">Transmembrane helix</keyword>
<keyword evidence="1" id="KW-0812">Transmembrane</keyword>
<evidence type="ECO:0000313" key="3">
    <source>
        <dbReference type="Proteomes" id="UP000280434"/>
    </source>
</evidence>
<organism evidence="2 3">
    <name type="scientific">Trinickia fusca</name>
    <dbReference type="NCBI Taxonomy" id="2419777"/>
    <lineage>
        <taxon>Bacteria</taxon>
        <taxon>Pseudomonadati</taxon>
        <taxon>Pseudomonadota</taxon>
        <taxon>Betaproteobacteria</taxon>
        <taxon>Burkholderiales</taxon>
        <taxon>Burkholderiaceae</taxon>
        <taxon>Trinickia</taxon>
    </lineage>
</organism>
<comment type="caution">
    <text evidence="2">The sequence shown here is derived from an EMBL/GenBank/DDBJ whole genome shotgun (WGS) entry which is preliminary data.</text>
</comment>
<dbReference type="AlphaFoldDB" id="A0A494XL91"/>
<evidence type="ECO:0008006" key="4">
    <source>
        <dbReference type="Google" id="ProtNLM"/>
    </source>
</evidence>
<evidence type="ECO:0000256" key="1">
    <source>
        <dbReference type="SAM" id="Phobius"/>
    </source>
</evidence>
<protein>
    <recommendedName>
        <fullName evidence="4">DUF4410 domain-containing protein</fullName>
    </recommendedName>
</protein>
<name>A0A494XL91_9BURK</name>
<evidence type="ECO:0000313" key="2">
    <source>
        <dbReference type="EMBL" id="RKP49426.1"/>
    </source>
</evidence>
<keyword evidence="1" id="KW-0472">Membrane</keyword>
<gene>
    <name evidence="2" type="ORF">D7S89_11740</name>
</gene>